<dbReference type="AlphaFoldDB" id="A0A9P7CYH8"/>
<name>A0A9P7CYH8_9AGAM</name>
<keyword evidence="2" id="KW-1185">Reference proteome</keyword>
<dbReference type="OrthoDB" id="10535902at2759"/>
<protein>
    <submittedName>
        <fullName evidence="1">Uncharacterized protein</fullName>
    </submittedName>
</protein>
<proteinExistence type="predicted"/>
<gene>
    <name evidence="1" type="ORF">EV702DRAFT_1248984</name>
</gene>
<comment type="caution">
    <text evidence="1">The sequence shown here is derived from an EMBL/GenBank/DDBJ whole genome shotgun (WGS) entry which is preliminary data.</text>
</comment>
<sequence length="211" mass="22555">MLFCQVDRSGELASYLGRGAYYLGSLSPSISRFWLGAAPRCLSNETFHSTITPSAAVRFWASAPLSSVVVWMSSSAWSCGADISRVPSSTSLISPASTAIASQTQSGSSALVVVLAFALSGFGFSSFEALSLFPRGFHHSGASFSLPPPSSQQFSFLWPLQLQLKQLIGDLDLDSPLPFSSVENSASSLFELDRLYSSRMRPTRSSAVSDC</sequence>
<evidence type="ECO:0000313" key="2">
    <source>
        <dbReference type="Proteomes" id="UP000714275"/>
    </source>
</evidence>
<dbReference type="EMBL" id="JABBWD010000063">
    <property type="protein sequence ID" value="KAG1770809.1"/>
    <property type="molecule type" value="Genomic_DNA"/>
</dbReference>
<dbReference type="Proteomes" id="UP000714275">
    <property type="component" value="Unassembled WGS sequence"/>
</dbReference>
<reference evidence="1" key="1">
    <citation type="journal article" date="2020" name="New Phytol.">
        <title>Comparative genomics reveals dynamic genome evolution in host specialist ectomycorrhizal fungi.</title>
        <authorList>
            <person name="Lofgren L.A."/>
            <person name="Nguyen N.H."/>
            <person name="Vilgalys R."/>
            <person name="Ruytinx J."/>
            <person name="Liao H.L."/>
            <person name="Branco S."/>
            <person name="Kuo A."/>
            <person name="LaButti K."/>
            <person name="Lipzen A."/>
            <person name="Andreopoulos W."/>
            <person name="Pangilinan J."/>
            <person name="Riley R."/>
            <person name="Hundley H."/>
            <person name="Na H."/>
            <person name="Barry K."/>
            <person name="Grigoriev I.V."/>
            <person name="Stajich J.E."/>
            <person name="Kennedy P.G."/>
        </authorList>
    </citation>
    <scope>NUCLEOTIDE SEQUENCE</scope>
    <source>
        <strain evidence="1">DOB743</strain>
    </source>
</reference>
<organism evidence="1 2">
    <name type="scientific">Suillus placidus</name>
    <dbReference type="NCBI Taxonomy" id="48579"/>
    <lineage>
        <taxon>Eukaryota</taxon>
        <taxon>Fungi</taxon>
        <taxon>Dikarya</taxon>
        <taxon>Basidiomycota</taxon>
        <taxon>Agaricomycotina</taxon>
        <taxon>Agaricomycetes</taxon>
        <taxon>Agaricomycetidae</taxon>
        <taxon>Boletales</taxon>
        <taxon>Suillineae</taxon>
        <taxon>Suillaceae</taxon>
        <taxon>Suillus</taxon>
    </lineage>
</organism>
<accession>A0A9P7CYH8</accession>
<evidence type="ECO:0000313" key="1">
    <source>
        <dbReference type="EMBL" id="KAG1770809.1"/>
    </source>
</evidence>